<dbReference type="Gramene" id="Kaladp0053s0156.1.v1.1">
    <property type="protein sequence ID" value="Kaladp0053s0156.1.v1.1"/>
    <property type="gene ID" value="Kaladp0053s0156.v1.1"/>
</dbReference>
<dbReference type="EnsemblPlants" id="Kaladp0053s0156.1.v1.1">
    <property type="protein sequence ID" value="Kaladp0053s0156.1.v1.1"/>
    <property type="gene ID" value="Kaladp0053s0156.v1.1"/>
</dbReference>
<keyword evidence="1" id="KW-0408">Iron</keyword>
<proteinExistence type="predicted"/>
<reference evidence="2" key="1">
    <citation type="submission" date="2021-01" db="UniProtKB">
        <authorList>
            <consortium name="EnsemblPlants"/>
        </authorList>
    </citation>
    <scope>IDENTIFICATION</scope>
</reference>
<dbReference type="AlphaFoldDB" id="A0A7N0U2V7"/>
<organism evidence="2 3">
    <name type="scientific">Kalanchoe fedtschenkoi</name>
    <name type="common">Lavender scallops</name>
    <name type="synonym">South American air plant</name>
    <dbReference type="NCBI Taxonomy" id="63787"/>
    <lineage>
        <taxon>Eukaryota</taxon>
        <taxon>Viridiplantae</taxon>
        <taxon>Streptophyta</taxon>
        <taxon>Embryophyta</taxon>
        <taxon>Tracheophyta</taxon>
        <taxon>Spermatophyta</taxon>
        <taxon>Magnoliopsida</taxon>
        <taxon>eudicotyledons</taxon>
        <taxon>Gunneridae</taxon>
        <taxon>Pentapetalae</taxon>
        <taxon>Saxifragales</taxon>
        <taxon>Crassulaceae</taxon>
        <taxon>Kalanchoe</taxon>
    </lineage>
</organism>
<keyword evidence="3" id="KW-1185">Reference proteome</keyword>
<dbReference type="Gene3D" id="3.30.499.10">
    <property type="entry name" value="Aconitase, domain 3"/>
    <property type="match status" value="1"/>
</dbReference>
<evidence type="ECO:0000313" key="2">
    <source>
        <dbReference type="EnsemblPlants" id="Kaladp0053s0156.1.v1.1"/>
    </source>
</evidence>
<name>A0A7N0U2V7_KALFE</name>
<sequence length="249" mass="27260">MEENEELQTVDYLHFERSRELQTEENGSLAQSELTYSQISLDESKVMVTKLNVKGILLNSPALVASTGDAYVDSCLLPPIHGSKTLELLCTPTVWINVSVNLPSNYNEKTLENFRTSGVCINAPMNMSSQLAASLRLRCTSHNFAGLKCVDSIHGGLDKPPPLHPNYIWFCKYQFGITNQFDVVELAYISNCYSKKCSVTIIDGLGGACSGVEGIEAEAVLLGQPVSMVFSGDVGFKFHETLLNVVVTI</sequence>
<accession>A0A7N0U2V7</accession>
<dbReference type="Proteomes" id="UP000594263">
    <property type="component" value="Unplaced"/>
</dbReference>
<dbReference type="InterPro" id="IPR015931">
    <property type="entry name" value="Acnase/IPM_dHydase_lsu_aba_1/3"/>
</dbReference>
<protein>
    <submittedName>
        <fullName evidence="2">Uncharacterized protein</fullName>
    </submittedName>
</protein>
<evidence type="ECO:0000313" key="3">
    <source>
        <dbReference type="Proteomes" id="UP000594263"/>
    </source>
</evidence>
<evidence type="ECO:0000256" key="1">
    <source>
        <dbReference type="ARBA" id="ARBA00023004"/>
    </source>
</evidence>